<dbReference type="UniPathway" id="UPA00048">
    <property type="reaction ID" value="UER00070"/>
</dbReference>
<evidence type="ECO:0000313" key="16">
    <source>
        <dbReference type="Proteomes" id="UP000182836"/>
    </source>
</evidence>
<dbReference type="Proteomes" id="UP000182836">
    <property type="component" value="Unassembled WGS sequence"/>
</dbReference>
<feature type="binding site" evidence="11">
    <location>
        <position position="13"/>
    </location>
    <ligand>
        <name>Mn(2+)</name>
        <dbReference type="ChEBI" id="CHEBI:29035"/>
    </ligand>
</feature>
<feature type="region of interest" description="Regulatory domain" evidence="11">
    <location>
        <begin position="390"/>
        <end position="515"/>
    </location>
</feature>
<evidence type="ECO:0000256" key="8">
    <source>
        <dbReference type="ARBA" id="ARBA00022723"/>
    </source>
</evidence>
<feature type="binding site" evidence="11">
    <location>
        <position position="203"/>
    </location>
    <ligand>
        <name>Mn(2+)</name>
        <dbReference type="ChEBI" id="CHEBI:29035"/>
    </ligand>
</feature>
<evidence type="ECO:0000256" key="6">
    <source>
        <dbReference type="ARBA" id="ARBA00022605"/>
    </source>
</evidence>
<dbReference type="InterPro" id="IPR002034">
    <property type="entry name" value="AIPM/Hcit_synth_CS"/>
</dbReference>
<dbReference type="PROSITE" id="PS50991">
    <property type="entry name" value="PYR_CT"/>
    <property type="match status" value="1"/>
</dbReference>
<dbReference type="Gene3D" id="1.10.238.260">
    <property type="match status" value="1"/>
</dbReference>
<comment type="similarity">
    <text evidence="2 11">Belongs to the alpha-IPM synthase/homocitrate synthase family. LeuA type 1 subfamily.</text>
</comment>
<dbReference type="Pfam" id="PF08502">
    <property type="entry name" value="LeuA_dimer"/>
    <property type="match status" value="1"/>
</dbReference>
<dbReference type="InterPro" id="IPR050073">
    <property type="entry name" value="2-IPM_HCS-like"/>
</dbReference>
<comment type="subunit">
    <text evidence="11">Homodimer.</text>
</comment>
<evidence type="ECO:0000256" key="4">
    <source>
        <dbReference type="ARBA" id="ARBA00018198"/>
    </source>
</evidence>
<evidence type="ECO:0000256" key="2">
    <source>
        <dbReference type="ARBA" id="ARBA00009396"/>
    </source>
</evidence>
<dbReference type="InterPro" id="IPR013785">
    <property type="entry name" value="Aldolase_TIM"/>
</dbReference>
<dbReference type="FunFam" id="1.10.238.260:FF:000001">
    <property type="entry name" value="2-isopropylmalate synthase"/>
    <property type="match status" value="1"/>
</dbReference>
<dbReference type="PANTHER" id="PTHR10277:SF9">
    <property type="entry name" value="2-ISOPROPYLMALATE SYNTHASE 1, CHLOROPLASTIC-RELATED"/>
    <property type="match status" value="1"/>
</dbReference>
<keyword evidence="6 11" id="KW-0028">Amino-acid biosynthesis</keyword>
<feature type="binding site" evidence="11">
    <location>
        <position position="201"/>
    </location>
    <ligand>
        <name>Mn(2+)</name>
        <dbReference type="ChEBI" id="CHEBI:29035"/>
    </ligand>
</feature>
<name>A0A0M0GNA3_ANEMI</name>
<evidence type="ECO:0000256" key="3">
    <source>
        <dbReference type="ARBA" id="ARBA00012973"/>
    </source>
</evidence>
<dbReference type="AlphaFoldDB" id="A0A0M0GNA3"/>
<keyword evidence="9 11" id="KW-0464">Manganese</keyword>
<dbReference type="NCBIfam" id="NF002086">
    <property type="entry name" value="PRK00915.1-3"/>
    <property type="match status" value="1"/>
</dbReference>
<dbReference type="NCBIfam" id="TIGR00973">
    <property type="entry name" value="leuA_bact"/>
    <property type="match status" value="1"/>
</dbReference>
<organism evidence="13 15">
    <name type="scientific">Aneurinibacillus migulanus</name>
    <name type="common">Bacillus migulanus</name>
    <dbReference type="NCBI Taxonomy" id="47500"/>
    <lineage>
        <taxon>Bacteria</taxon>
        <taxon>Bacillati</taxon>
        <taxon>Bacillota</taxon>
        <taxon>Bacilli</taxon>
        <taxon>Bacillales</taxon>
        <taxon>Paenibacillaceae</taxon>
        <taxon>Aneurinibacillus group</taxon>
        <taxon>Aneurinibacillus</taxon>
    </lineage>
</organism>
<evidence type="ECO:0000256" key="10">
    <source>
        <dbReference type="ARBA" id="ARBA00023304"/>
    </source>
</evidence>
<dbReference type="InterPro" id="IPR036230">
    <property type="entry name" value="LeuA_allosteric_dom_sf"/>
</dbReference>
<keyword evidence="11" id="KW-0963">Cytoplasm</keyword>
<dbReference type="CDD" id="cd07940">
    <property type="entry name" value="DRE_TIM_IPMS"/>
    <property type="match status" value="1"/>
</dbReference>
<evidence type="ECO:0000256" key="9">
    <source>
        <dbReference type="ARBA" id="ARBA00023211"/>
    </source>
</evidence>
<comment type="catalytic activity">
    <reaction evidence="11">
        <text>3-methyl-2-oxobutanoate + acetyl-CoA + H2O = (2S)-2-isopropylmalate + CoA + H(+)</text>
        <dbReference type="Rhea" id="RHEA:21524"/>
        <dbReference type="ChEBI" id="CHEBI:1178"/>
        <dbReference type="ChEBI" id="CHEBI:11851"/>
        <dbReference type="ChEBI" id="CHEBI:15377"/>
        <dbReference type="ChEBI" id="CHEBI:15378"/>
        <dbReference type="ChEBI" id="CHEBI:57287"/>
        <dbReference type="ChEBI" id="CHEBI:57288"/>
        <dbReference type="EC" id="2.3.3.13"/>
    </reaction>
</comment>
<dbReference type="GO" id="GO:0003985">
    <property type="term" value="F:acetyl-CoA C-acetyltransferase activity"/>
    <property type="evidence" value="ECO:0007669"/>
    <property type="project" value="UniProtKB-UniRule"/>
</dbReference>
<dbReference type="Gene3D" id="3.20.20.70">
    <property type="entry name" value="Aldolase class I"/>
    <property type="match status" value="1"/>
</dbReference>
<proteinExistence type="inferred from homology"/>
<gene>
    <name evidence="11" type="primary">leuA</name>
    <name evidence="13" type="ORF">AF333_28325</name>
    <name evidence="14" type="ORF">SAMN04487909_13236</name>
</gene>
<dbReference type="GO" id="GO:0009098">
    <property type="term" value="P:L-leucine biosynthetic process"/>
    <property type="evidence" value="ECO:0007669"/>
    <property type="project" value="UniProtKB-UniRule"/>
</dbReference>
<dbReference type="Pfam" id="PF22617">
    <property type="entry name" value="HCS_D2"/>
    <property type="match status" value="1"/>
</dbReference>
<dbReference type="GeneID" id="42309039"/>
<keyword evidence="7 11" id="KW-0808">Transferase</keyword>
<evidence type="ECO:0000313" key="13">
    <source>
        <dbReference type="EMBL" id="KON90906.1"/>
    </source>
</evidence>
<dbReference type="GO" id="GO:0030145">
    <property type="term" value="F:manganese ion binding"/>
    <property type="evidence" value="ECO:0007669"/>
    <property type="project" value="UniProtKB-UniRule"/>
</dbReference>
<dbReference type="EMBL" id="FNED01000032">
    <property type="protein sequence ID" value="SDJ91520.1"/>
    <property type="molecule type" value="Genomic_DNA"/>
</dbReference>
<comment type="function">
    <text evidence="11">Catalyzes the condensation of the acetyl group of acetyl-CoA with 3-methyl-2-oxobutanoate (2-ketoisovalerate) to form 3-carboxy-3-hydroxy-4-methylpentanoate (2-isopropylmalate).</text>
</comment>
<protein>
    <recommendedName>
        <fullName evidence="4 11">2-isopropylmalate synthase</fullName>
        <ecNumber evidence="3 11">2.3.3.13</ecNumber>
    </recommendedName>
    <alternativeName>
        <fullName evidence="11">Alpha-IPM synthase</fullName>
    </alternativeName>
    <alternativeName>
        <fullName evidence="11">Alpha-isopropylmalate synthase</fullName>
    </alternativeName>
</protein>
<reference evidence="14 16" key="2">
    <citation type="submission" date="2016-10" db="EMBL/GenBank/DDBJ databases">
        <authorList>
            <person name="de Groot N.N."/>
        </authorList>
    </citation>
    <scope>NUCLEOTIDE SEQUENCE [LARGE SCALE GENOMIC DNA]</scope>
    <source>
        <strain evidence="14 16">DSM 2895</strain>
    </source>
</reference>
<dbReference type="STRING" id="47500.AF333_28325"/>
<keyword evidence="5 11" id="KW-0432">Leucine biosynthesis</keyword>
<dbReference type="SUPFAM" id="SSF110921">
    <property type="entry name" value="2-isopropylmalate synthase LeuA, allosteric (dimerisation) domain"/>
    <property type="match status" value="1"/>
</dbReference>
<dbReference type="SUPFAM" id="SSF51569">
    <property type="entry name" value="Aldolase"/>
    <property type="match status" value="1"/>
</dbReference>
<keyword evidence="13" id="KW-0012">Acyltransferase</keyword>
<dbReference type="InterPro" id="IPR005671">
    <property type="entry name" value="LeuA_bact_synth"/>
</dbReference>
<dbReference type="Proteomes" id="UP000037269">
    <property type="component" value="Unassembled WGS sequence"/>
</dbReference>
<dbReference type="PATRIC" id="fig|47500.9.peg.1303"/>
<dbReference type="Pfam" id="PF00682">
    <property type="entry name" value="HMGL-like"/>
    <property type="match status" value="1"/>
</dbReference>
<sequence>MRKIHVFDTTLRDGEQSPGVHLTTDEKVKIALQLEKLGVDRIEAGFPASSPGEIVSVKEVSRVVKNASIAALSRANQKDIEAARDALKGAATPCLHIVLATSPIHRKYKLNMTKEQVLEAAESSIRYGKKYFNEIEFSCEDASRTEIEFLYEIVRTAIKAGATVVNLPDTVGYASPETFGHMFKQIKENVPGIEKILLSTHCHNDLGMATANTLAAIYNGVDQIEGTINGIGERAGNTAIEEVALALETRSDVYQAKTSLVLNEIYATSRMVSKMTGMMVQRNKAIVGDHAFSHESGIHQDGMLKEPTTYEIIRPETIGIASSTLVLGKHSGRHALKEKIKSMGFDLSKDEITAVFHEFKNLVDKKKYVVDEDIRALVDQQMVHDTEGFSLTDISIVYPNQQAEVSVTLEDRTSNVYEATVQGNGAIDALFQAIDQAIDTTFSLEDYTIRSNTAGKDALGEVYVVLEKDGREVQGRGIDTDIIKASAQAYIKAINRYYENREKQQVGSSDYSFTI</sequence>
<dbReference type="Gene3D" id="3.30.160.270">
    <property type="match status" value="1"/>
</dbReference>
<keyword evidence="15" id="KW-1185">Reference proteome</keyword>
<accession>A0A0M0GNA3</accession>
<evidence type="ECO:0000256" key="11">
    <source>
        <dbReference type="HAMAP-Rule" id="MF_01025"/>
    </source>
</evidence>
<dbReference type="InterPro" id="IPR000891">
    <property type="entry name" value="PYR_CT"/>
</dbReference>
<evidence type="ECO:0000256" key="1">
    <source>
        <dbReference type="ARBA" id="ARBA00004689"/>
    </source>
</evidence>
<evidence type="ECO:0000313" key="15">
    <source>
        <dbReference type="Proteomes" id="UP000037269"/>
    </source>
</evidence>
<dbReference type="InterPro" id="IPR054691">
    <property type="entry name" value="LeuA/HCS_post-cat"/>
</dbReference>
<keyword evidence="8 11" id="KW-0479">Metal-binding</keyword>
<dbReference type="SMART" id="SM00917">
    <property type="entry name" value="LeuA_dimer"/>
    <property type="match status" value="1"/>
</dbReference>
<dbReference type="GO" id="GO:0003852">
    <property type="term" value="F:2-isopropylmalate synthase activity"/>
    <property type="evidence" value="ECO:0007669"/>
    <property type="project" value="UniProtKB-UniRule"/>
</dbReference>
<dbReference type="PANTHER" id="PTHR10277">
    <property type="entry name" value="HOMOCITRATE SYNTHASE-RELATED"/>
    <property type="match status" value="1"/>
</dbReference>
<evidence type="ECO:0000256" key="7">
    <source>
        <dbReference type="ARBA" id="ARBA00022679"/>
    </source>
</evidence>
<dbReference type="FunFam" id="3.20.20.70:FF:000010">
    <property type="entry name" value="2-isopropylmalate synthase"/>
    <property type="match status" value="1"/>
</dbReference>
<feature type="domain" description="Pyruvate carboxyltransferase" evidence="12">
    <location>
        <begin position="4"/>
        <end position="266"/>
    </location>
</feature>
<evidence type="ECO:0000259" key="12">
    <source>
        <dbReference type="PROSITE" id="PS50991"/>
    </source>
</evidence>
<feature type="binding site" evidence="11">
    <location>
        <position position="237"/>
    </location>
    <ligand>
        <name>Mn(2+)</name>
        <dbReference type="ChEBI" id="CHEBI:29035"/>
    </ligand>
</feature>
<dbReference type="HAMAP" id="MF_01025">
    <property type="entry name" value="LeuA_type1"/>
    <property type="match status" value="1"/>
</dbReference>
<dbReference type="PROSITE" id="PS00816">
    <property type="entry name" value="AIPM_HOMOCIT_SYNTH_2"/>
    <property type="match status" value="1"/>
</dbReference>
<dbReference type="InterPro" id="IPR013709">
    <property type="entry name" value="2-isopropylmalate_synth_dimer"/>
</dbReference>
<dbReference type="NCBIfam" id="NF002088">
    <property type="entry name" value="PRK00915.1-5"/>
    <property type="match status" value="1"/>
</dbReference>
<dbReference type="RefSeq" id="WP_043067207.1">
    <property type="nucleotide sequence ID" value="NZ_BJOA01000136.1"/>
</dbReference>
<dbReference type="EMBL" id="LGUG01000009">
    <property type="protein sequence ID" value="KON90906.1"/>
    <property type="molecule type" value="Genomic_DNA"/>
</dbReference>
<dbReference type="GO" id="GO:0005737">
    <property type="term" value="C:cytoplasm"/>
    <property type="evidence" value="ECO:0007669"/>
    <property type="project" value="UniProtKB-UniRule"/>
</dbReference>
<evidence type="ECO:0000313" key="14">
    <source>
        <dbReference type="EMBL" id="SDJ91520.1"/>
    </source>
</evidence>
<dbReference type="OrthoDB" id="9804858at2"/>
<dbReference type="PROSITE" id="PS00815">
    <property type="entry name" value="AIPM_HOMOCIT_SYNTH_1"/>
    <property type="match status" value="1"/>
</dbReference>
<dbReference type="EC" id="2.3.3.13" evidence="3 11"/>
<evidence type="ECO:0000256" key="5">
    <source>
        <dbReference type="ARBA" id="ARBA00022430"/>
    </source>
</evidence>
<dbReference type="FunFam" id="3.30.160.270:FF:000003">
    <property type="entry name" value="2-isopropylmalate synthase"/>
    <property type="match status" value="1"/>
</dbReference>
<keyword evidence="10 11" id="KW-0100">Branched-chain amino acid biosynthesis</keyword>
<comment type="pathway">
    <text evidence="1 11">Amino-acid biosynthesis; L-leucine biosynthesis; L-leucine from 3-methyl-2-oxobutanoate: step 1/4.</text>
</comment>
<reference evidence="13 15" key="1">
    <citation type="submission" date="2015-07" db="EMBL/GenBank/DDBJ databases">
        <title>Fjat-14205 dsm 2895.</title>
        <authorList>
            <person name="Liu B."/>
            <person name="Wang J."/>
            <person name="Zhu Y."/>
            <person name="Liu G."/>
            <person name="Chen Q."/>
            <person name="Chen Z."/>
            <person name="Lan J."/>
            <person name="Che J."/>
            <person name="Ge C."/>
            <person name="Shi H."/>
            <person name="Pan Z."/>
            <person name="Liu X."/>
        </authorList>
    </citation>
    <scope>NUCLEOTIDE SEQUENCE [LARGE SCALE GENOMIC DNA]</scope>
    <source>
        <strain evidence="13 15">DSM 2895</strain>
    </source>
</reference>
<comment type="cofactor">
    <cofactor evidence="11">
        <name>Mn(2+)</name>
        <dbReference type="ChEBI" id="CHEBI:29035"/>
    </cofactor>
</comment>